<name>A0ABD0MHK8_CIRMR</name>
<dbReference type="AlphaFoldDB" id="A0ABD0MHK8"/>
<proteinExistence type="predicted"/>
<evidence type="ECO:0000256" key="1">
    <source>
        <dbReference type="SAM" id="MobiDB-lite"/>
    </source>
</evidence>
<comment type="caution">
    <text evidence="2">The sequence shown here is derived from an EMBL/GenBank/DDBJ whole genome shotgun (WGS) entry which is preliminary data.</text>
</comment>
<accession>A0ABD0MHK8</accession>
<evidence type="ECO:0000313" key="3">
    <source>
        <dbReference type="Proteomes" id="UP001529510"/>
    </source>
</evidence>
<dbReference type="EMBL" id="JAMKFB020000727">
    <property type="protein sequence ID" value="KAL0147738.1"/>
    <property type="molecule type" value="Genomic_DNA"/>
</dbReference>
<keyword evidence="3" id="KW-1185">Reference proteome</keyword>
<reference evidence="2 3" key="1">
    <citation type="submission" date="2024-05" db="EMBL/GenBank/DDBJ databases">
        <title>Genome sequencing and assembly of Indian major carp, Cirrhinus mrigala (Hamilton, 1822).</title>
        <authorList>
            <person name="Mohindra V."/>
            <person name="Chowdhury L.M."/>
            <person name="Lal K."/>
            <person name="Jena J.K."/>
        </authorList>
    </citation>
    <scope>NUCLEOTIDE SEQUENCE [LARGE SCALE GENOMIC DNA]</scope>
    <source>
        <strain evidence="2">CM1030</strain>
        <tissue evidence="2">Blood</tissue>
    </source>
</reference>
<protein>
    <submittedName>
        <fullName evidence="2">Uncharacterized protein</fullName>
    </submittedName>
</protein>
<dbReference type="Proteomes" id="UP001529510">
    <property type="component" value="Unassembled WGS sequence"/>
</dbReference>
<sequence length="200" mass="21481">MGSHLRAQLPFELEKKRPINIDEWNLHAKPLRFLLPYSLLTTLDGGAVAVHLFLQNAATWRNHPHLPSKVCGPGCLCPACYGHSAGPPGQGAKKKLHKGSFDVGLMQGLHTATNFALPFGLFVDTFSAVQNQTDVIKHILTRRDPTKPSCAKPLSAHHRGCPPVASTPAPPTETLKEGTPQQGCQAGRKIAAQPLSQGPS</sequence>
<gene>
    <name evidence="2" type="ORF">M9458_056977</name>
</gene>
<organism evidence="2 3">
    <name type="scientific">Cirrhinus mrigala</name>
    <name type="common">Mrigala</name>
    <dbReference type="NCBI Taxonomy" id="683832"/>
    <lineage>
        <taxon>Eukaryota</taxon>
        <taxon>Metazoa</taxon>
        <taxon>Chordata</taxon>
        <taxon>Craniata</taxon>
        <taxon>Vertebrata</taxon>
        <taxon>Euteleostomi</taxon>
        <taxon>Actinopterygii</taxon>
        <taxon>Neopterygii</taxon>
        <taxon>Teleostei</taxon>
        <taxon>Ostariophysi</taxon>
        <taxon>Cypriniformes</taxon>
        <taxon>Cyprinidae</taxon>
        <taxon>Labeoninae</taxon>
        <taxon>Labeonini</taxon>
        <taxon>Cirrhinus</taxon>
    </lineage>
</organism>
<feature type="non-terminal residue" evidence="2">
    <location>
        <position position="200"/>
    </location>
</feature>
<feature type="region of interest" description="Disordered" evidence="1">
    <location>
        <begin position="146"/>
        <end position="200"/>
    </location>
</feature>
<evidence type="ECO:0000313" key="2">
    <source>
        <dbReference type="EMBL" id="KAL0147738.1"/>
    </source>
</evidence>